<dbReference type="InterPro" id="IPR047115">
    <property type="entry name" value="ARSB"/>
</dbReference>
<proteinExistence type="inferred from homology"/>
<keyword evidence="3" id="KW-0479">Metal-binding</keyword>
<evidence type="ECO:0000256" key="4">
    <source>
        <dbReference type="ARBA" id="ARBA00022837"/>
    </source>
</evidence>
<feature type="domain" description="Sulfatase N-terminal" evidence="6">
    <location>
        <begin position="43"/>
        <end position="134"/>
    </location>
</feature>
<comment type="caution">
    <text evidence="7">The sequence shown here is derived from an EMBL/GenBank/DDBJ whole genome shotgun (WGS) entry which is preliminary data.</text>
</comment>
<keyword evidence="4" id="KW-0106">Calcium</keyword>
<comment type="similarity">
    <text evidence="2">Belongs to the sulfatase family.</text>
</comment>
<accession>A0A9W9Z2E6</accession>
<dbReference type="OrthoDB" id="5982699at2759"/>
<sequence>MAITLQDYMASFRRIPRLTVLRILVILYSIYCIDAQPQQVQKPHIIMIVADDLGWDDVSFHGFAPDPTPTLDGLANSGVILNNYYVSPMDSPSRAAFMTGKYALNLGLQHDTIHNKQPFGVPLKEKLMPEYLRAVRLLNPCRRKVAAGFLC</sequence>
<dbReference type="GO" id="GO:0046872">
    <property type="term" value="F:metal ion binding"/>
    <property type="evidence" value="ECO:0007669"/>
    <property type="project" value="UniProtKB-KW"/>
</dbReference>
<dbReference type="InterPro" id="IPR017850">
    <property type="entry name" value="Alkaline_phosphatase_core_sf"/>
</dbReference>
<dbReference type="Proteomes" id="UP001163046">
    <property type="component" value="Unassembled WGS sequence"/>
</dbReference>
<dbReference type="AlphaFoldDB" id="A0A9W9Z2E6"/>
<dbReference type="InterPro" id="IPR000917">
    <property type="entry name" value="Sulfatase_N"/>
</dbReference>
<keyword evidence="8" id="KW-1185">Reference proteome</keyword>
<dbReference type="PANTHER" id="PTHR10342">
    <property type="entry name" value="ARYLSULFATASE"/>
    <property type="match status" value="1"/>
</dbReference>
<organism evidence="7 8">
    <name type="scientific">Desmophyllum pertusum</name>
    <dbReference type="NCBI Taxonomy" id="174260"/>
    <lineage>
        <taxon>Eukaryota</taxon>
        <taxon>Metazoa</taxon>
        <taxon>Cnidaria</taxon>
        <taxon>Anthozoa</taxon>
        <taxon>Hexacorallia</taxon>
        <taxon>Scleractinia</taxon>
        <taxon>Caryophylliina</taxon>
        <taxon>Caryophylliidae</taxon>
        <taxon>Desmophyllum</taxon>
    </lineage>
</organism>
<name>A0A9W9Z2E6_9CNID</name>
<gene>
    <name evidence="7" type="ORF">OS493_011314</name>
</gene>
<evidence type="ECO:0000313" key="7">
    <source>
        <dbReference type="EMBL" id="KAJ7373705.1"/>
    </source>
</evidence>
<dbReference type="Gene3D" id="3.40.720.10">
    <property type="entry name" value="Alkaline Phosphatase, subunit A"/>
    <property type="match status" value="1"/>
</dbReference>
<keyword evidence="5" id="KW-0325">Glycoprotein</keyword>
<evidence type="ECO:0000256" key="1">
    <source>
        <dbReference type="ARBA" id="ARBA00001913"/>
    </source>
</evidence>
<evidence type="ECO:0000313" key="8">
    <source>
        <dbReference type="Proteomes" id="UP001163046"/>
    </source>
</evidence>
<dbReference type="PANTHER" id="PTHR10342:SF273">
    <property type="entry name" value="RE14504P"/>
    <property type="match status" value="1"/>
</dbReference>
<dbReference type="Pfam" id="PF00884">
    <property type="entry name" value="Sulfatase"/>
    <property type="match status" value="1"/>
</dbReference>
<evidence type="ECO:0000256" key="5">
    <source>
        <dbReference type="ARBA" id="ARBA00023180"/>
    </source>
</evidence>
<dbReference type="EMBL" id="MU826830">
    <property type="protein sequence ID" value="KAJ7373705.1"/>
    <property type="molecule type" value="Genomic_DNA"/>
</dbReference>
<comment type="cofactor">
    <cofactor evidence="1">
        <name>Ca(2+)</name>
        <dbReference type="ChEBI" id="CHEBI:29108"/>
    </cofactor>
</comment>
<evidence type="ECO:0000256" key="3">
    <source>
        <dbReference type="ARBA" id="ARBA00022723"/>
    </source>
</evidence>
<evidence type="ECO:0000259" key="6">
    <source>
        <dbReference type="Pfam" id="PF00884"/>
    </source>
</evidence>
<dbReference type="SUPFAM" id="SSF53649">
    <property type="entry name" value="Alkaline phosphatase-like"/>
    <property type="match status" value="1"/>
</dbReference>
<reference evidence="7" key="1">
    <citation type="submission" date="2023-01" db="EMBL/GenBank/DDBJ databases">
        <title>Genome assembly of the deep-sea coral Lophelia pertusa.</title>
        <authorList>
            <person name="Herrera S."/>
            <person name="Cordes E."/>
        </authorList>
    </citation>
    <scope>NUCLEOTIDE SEQUENCE</scope>
    <source>
        <strain evidence="7">USNM1676648</strain>
        <tissue evidence="7">Polyp</tissue>
    </source>
</reference>
<protein>
    <recommendedName>
        <fullName evidence="6">Sulfatase N-terminal domain-containing protein</fullName>
    </recommendedName>
</protein>
<evidence type="ECO:0000256" key="2">
    <source>
        <dbReference type="ARBA" id="ARBA00008779"/>
    </source>
</evidence>
<dbReference type="GO" id="GO:0008484">
    <property type="term" value="F:sulfuric ester hydrolase activity"/>
    <property type="evidence" value="ECO:0007669"/>
    <property type="project" value="InterPro"/>
</dbReference>